<dbReference type="PRINTS" id="PR00193">
    <property type="entry name" value="MYOSINHEAVY"/>
</dbReference>
<evidence type="ECO:0000256" key="1">
    <source>
        <dbReference type="ARBA" id="ARBA00022741"/>
    </source>
</evidence>
<dbReference type="Gene3D" id="1.20.120.720">
    <property type="entry name" value="Myosin VI head, motor domain, U50 subdomain"/>
    <property type="match status" value="1"/>
</dbReference>
<proteinExistence type="inferred from homology"/>
<evidence type="ECO:0000313" key="9">
    <source>
        <dbReference type="EMBL" id="CBN73971.1"/>
    </source>
</evidence>
<dbReference type="InterPro" id="IPR036961">
    <property type="entry name" value="Kinesin_motor_dom_sf"/>
</dbReference>
<feature type="binding site" evidence="6">
    <location>
        <begin position="183"/>
        <end position="190"/>
    </location>
    <ligand>
        <name>ATP</name>
        <dbReference type="ChEBI" id="CHEBI:30616"/>
    </ligand>
</feature>
<dbReference type="InParanoid" id="D8LTS4"/>
<keyword evidence="2 6" id="KW-0067">ATP-binding</keyword>
<feature type="region of interest" description="Disordered" evidence="7">
    <location>
        <begin position="630"/>
        <end position="667"/>
    </location>
</feature>
<keyword evidence="10" id="KW-1185">Reference proteome</keyword>
<dbReference type="FunFam" id="1.10.10.820:FF:000001">
    <property type="entry name" value="Myosin heavy chain"/>
    <property type="match status" value="1"/>
</dbReference>
<dbReference type="Gene3D" id="1.10.10.820">
    <property type="match status" value="1"/>
</dbReference>
<feature type="compositionally biased region" description="Low complexity" evidence="7">
    <location>
        <begin position="997"/>
        <end position="1012"/>
    </location>
</feature>
<feature type="region of interest" description="Disordered" evidence="7">
    <location>
        <begin position="997"/>
        <end position="1018"/>
    </location>
</feature>
<dbReference type="SMART" id="SM00242">
    <property type="entry name" value="MYSc"/>
    <property type="match status" value="1"/>
</dbReference>
<evidence type="ECO:0000256" key="5">
    <source>
        <dbReference type="ARBA" id="ARBA00023203"/>
    </source>
</evidence>
<dbReference type="CDD" id="cd14908">
    <property type="entry name" value="MYSc_Myo47"/>
    <property type="match status" value="1"/>
</dbReference>
<sequence>MEAGAAVWVRDKQEAWVAGTVLERSAAGKPCTVKIEVEEDVSEEPLTFTISEDDGCELEDLKLANEEDMDHVEDLIALPHLHEAAILHSLCRRFDRGDIYTFTANAILLAVNPFKRLPIYGKDLLTQYFDVGCMREQGIEPPQALGPHVFAIADSAYRDMMKGIHAGKSAGMGPVNQSILISGESGAGKTESTKFVMRYLTTVGNGEGGVELEKGSIMDRVLQSNPILEAFGNARTIRNDNSSRFGKFIELMFDKRGNLLGAGIETYLLEKVRIPSQAHDERNFHIFYQMCKGGDDEERERWELQGPEEYHFVNQGDCYDLRQVEDEDEFVQTKAALTTMGFEASSIQTIFDIMAGLIHLGELEFEASEEDDAAVLFHEEDNEDCLARVCRLCYLPEDGLLRALTSKTIEVGPRKEKTTIKLTDHQAYDARDALAKAFYGQLFNWLVATINSHINCDRKEVKASVGVLDIFGFECFEHNSFEQLCINYTNETLQQQFNQFVFKMEQKEYSKEGIEWSFVEFPDNQDCLDLIEGKKKGLLTMLDDECRLGIRGTDANYFSRLYREHGEAERFEADSAMRTKLCFAIKHYAGQVRYNVHTFCDKNKDELPNESDVLFASSTNEFVVNLFSPTGGKKARSKGKRPISPGQSSTSTNTSKKDSPGFAGLKPTVGTQFRGQLHDLMDMIRDTRPHYIRCIKPNDNAEPDEVSRVRVMEQLRYGGVLEAVRVARSGYPVRLPHKDFYVRYRCLISLNKKVKKSRYPLRLKGGTAMAQKMCKDLVKHVLSPAMVSMKNIPADTMQFGKNKVFLRKNAYDFLEMIRSRRITSAAVTLQRVARGFVSRRAFSSAIRAVRFIQRVSRGTIARRRVEHMRRMRAALRTQTAYRRHFARKNFLSIKGAALALQCATRWRKAAKVHTELRRQHRSTKIQSWYRMLAPWRAHRKLRSATLALQCRMRQKIAYGELRDLRIKAKDVGNLKGDNDRLKAEILALRQAAAASKAAAPASDEQVSSSSSGKEVKEVDSLRREVVTLRARVAELELQLAEGAVAKSRVPVNAALPPPPPPQQQLPLRTAKSYPVARAAGSALSRVDETESLPRRQRARFSSASAVDNGNDKSDGTTSRHQSGVTLSFLCEMGVAIRDHTSMFRHF</sequence>
<evidence type="ECO:0000256" key="3">
    <source>
        <dbReference type="ARBA" id="ARBA00023123"/>
    </source>
</evidence>
<evidence type="ECO:0000256" key="4">
    <source>
        <dbReference type="ARBA" id="ARBA00023175"/>
    </source>
</evidence>
<feature type="domain" description="Myosin motor" evidence="8">
    <location>
        <begin position="70"/>
        <end position="819"/>
    </location>
</feature>
<keyword evidence="3 6" id="KW-0518">Myosin</keyword>
<dbReference type="FunCoup" id="D8LTS4">
    <property type="interactions" value="8"/>
</dbReference>
<dbReference type="AlphaFoldDB" id="D8LTS4"/>
<dbReference type="EMBL" id="FN649137">
    <property type="protein sequence ID" value="CBN73971.1"/>
    <property type="molecule type" value="Genomic_DNA"/>
</dbReference>
<dbReference type="SUPFAM" id="SSF52540">
    <property type="entry name" value="P-loop containing nucleoside triphosphate hydrolases"/>
    <property type="match status" value="1"/>
</dbReference>
<dbReference type="PANTHER" id="PTHR13140:SF845">
    <property type="entry name" value="MYOSIN-LIKE PROTEIN"/>
    <property type="match status" value="1"/>
</dbReference>
<comment type="similarity">
    <text evidence="6">Belongs to the TRAFAC class myosin-kinesin ATPase superfamily. Myosin family.</text>
</comment>
<dbReference type="InterPro" id="IPR000048">
    <property type="entry name" value="IQ_motif_EF-hand-BS"/>
</dbReference>
<feature type="region of interest" description="Disordered" evidence="7">
    <location>
        <begin position="1051"/>
        <end position="1120"/>
    </location>
</feature>
<dbReference type="SMART" id="SM00015">
    <property type="entry name" value="IQ"/>
    <property type="match status" value="4"/>
</dbReference>
<evidence type="ECO:0000256" key="7">
    <source>
        <dbReference type="SAM" id="MobiDB-lite"/>
    </source>
</evidence>
<accession>D8LTS4</accession>
<organism evidence="9 10">
    <name type="scientific">Ectocarpus siliculosus</name>
    <name type="common">Brown alga</name>
    <name type="synonym">Conferva siliculosa</name>
    <dbReference type="NCBI Taxonomy" id="2880"/>
    <lineage>
        <taxon>Eukaryota</taxon>
        <taxon>Sar</taxon>
        <taxon>Stramenopiles</taxon>
        <taxon>Ochrophyta</taxon>
        <taxon>PX clade</taxon>
        <taxon>Phaeophyceae</taxon>
        <taxon>Ectocarpales</taxon>
        <taxon>Ectocarpaceae</taxon>
        <taxon>Ectocarpus</taxon>
    </lineage>
</organism>
<keyword evidence="5 6" id="KW-0009">Actin-binding</keyword>
<dbReference type="InterPro" id="IPR027417">
    <property type="entry name" value="P-loop_NTPase"/>
</dbReference>
<dbReference type="OMA" id="FPNNRAC"/>
<dbReference type="STRING" id="2880.D8LTS4"/>
<dbReference type="Proteomes" id="UP000002630">
    <property type="component" value="Linkage Group LG07"/>
</dbReference>
<dbReference type="GO" id="GO:0016020">
    <property type="term" value="C:membrane"/>
    <property type="evidence" value="ECO:0007669"/>
    <property type="project" value="TreeGrafter"/>
</dbReference>
<evidence type="ECO:0000256" key="6">
    <source>
        <dbReference type="PROSITE-ProRule" id="PRU00782"/>
    </source>
</evidence>
<dbReference type="GO" id="GO:0005524">
    <property type="term" value="F:ATP binding"/>
    <property type="evidence" value="ECO:0007669"/>
    <property type="project" value="UniProtKB-UniRule"/>
</dbReference>
<dbReference type="Gene3D" id="1.20.5.190">
    <property type="match status" value="1"/>
</dbReference>
<dbReference type="Gene3D" id="3.40.850.10">
    <property type="entry name" value="Kinesin motor domain"/>
    <property type="match status" value="1"/>
</dbReference>
<keyword evidence="1 6" id="KW-0547">Nucleotide-binding</keyword>
<dbReference type="EMBL" id="FN649732">
    <property type="protein sequence ID" value="CBN73971.1"/>
    <property type="molecule type" value="Genomic_DNA"/>
</dbReference>
<dbReference type="InterPro" id="IPR001609">
    <property type="entry name" value="Myosin_head_motor_dom-like"/>
</dbReference>
<protein>
    <submittedName>
        <fullName evidence="9">Myosin II heavy chain</fullName>
    </submittedName>
</protein>
<evidence type="ECO:0000259" key="8">
    <source>
        <dbReference type="PROSITE" id="PS51456"/>
    </source>
</evidence>
<reference evidence="9 10" key="1">
    <citation type="journal article" date="2010" name="Nature">
        <title>The Ectocarpus genome and the independent evolution of multicellularity in brown algae.</title>
        <authorList>
            <person name="Cock J.M."/>
            <person name="Sterck L."/>
            <person name="Rouze P."/>
            <person name="Scornet D."/>
            <person name="Allen A.E."/>
            <person name="Amoutzias G."/>
            <person name="Anthouard V."/>
            <person name="Artiguenave F."/>
            <person name="Aury J.M."/>
            <person name="Badger J.H."/>
            <person name="Beszteri B."/>
            <person name="Billiau K."/>
            <person name="Bonnet E."/>
            <person name="Bothwell J.H."/>
            <person name="Bowler C."/>
            <person name="Boyen C."/>
            <person name="Brownlee C."/>
            <person name="Carrano C.J."/>
            <person name="Charrier B."/>
            <person name="Cho G.Y."/>
            <person name="Coelho S.M."/>
            <person name="Collen J."/>
            <person name="Corre E."/>
            <person name="Da Silva C."/>
            <person name="Delage L."/>
            <person name="Delaroque N."/>
            <person name="Dittami S.M."/>
            <person name="Doulbeau S."/>
            <person name="Elias M."/>
            <person name="Farnham G."/>
            <person name="Gachon C.M."/>
            <person name="Gschloessl B."/>
            <person name="Heesch S."/>
            <person name="Jabbari K."/>
            <person name="Jubin C."/>
            <person name="Kawai H."/>
            <person name="Kimura K."/>
            <person name="Kloareg B."/>
            <person name="Kupper F.C."/>
            <person name="Lang D."/>
            <person name="Le Bail A."/>
            <person name="Leblanc C."/>
            <person name="Lerouge P."/>
            <person name="Lohr M."/>
            <person name="Lopez P.J."/>
            <person name="Martens C."/>
            <person name="Maumus F."/>
            <person name="Michel G."/>
            <person name="Miranda-Saavedra D."/>
            <person name="Morales J."/>
            <person name="Moreau H."/>
            <person name="Motomura T."/>
            <person name="Nagasato C."/>
            <person name="Napoli C.A."/>
            <person name="Nelson D.R."/>
            <person name="Nyvall-Collen P."/>
            <person name="Peters A.F."/>
            <person name="Pommier C."/>
            <person name="Potin P."/>
            <person name="Poulain J."/>
            <person name="Quesneville H."/>
            <person name="Read B."/>
            <person name="Rensing S.A."/>
            <person name="Ritter A."/>
            <person name="Rousvoal S."/>
            <person name="Samanta M."/>
            <person name="Samson G."/>
            <person name="Schroeder D.C."/>
            <person name="Segurens B."/>
            <person name="Strittmatter M."/>
            <person name="Tonon T."/>
            <person name="Tregear J.W."/>
            <person name="Valentin K."/>
            <person name="von Dassow P."/>
            <person name="Yamagishi T."/>
            <person name="Van de Peer Y."/>
            <person name="Wincker P."/>
        </authorList>
    </citation>
    <scope>NUCLEOTIDE SEQUENCE [LARGE SCALE GENOMIC DNA]</scope>
    <source>
        <strain evidence="10">Ec32 / CCAP1310/4</strain>
    </source>
</reference>
<gene>
    <name evidence="9" type="ORF">Esi_0009_0139</name>
</gene>
<dbReference type="PROSITE" id="PS50096">
    <property type="entry name" value="IQ"/>
    <property type="match status" value="3"/>
</dbReference>
<dbReference type="PROSITE" id="PS51456">
    <property type="entry name" value="MYOSIN_MOTOR"/>
    <property type="match status" value="1"/>
</dbReference>
<dbReference type="OrthoDB" id="312459at2759"/>
<dbReference type="PANTHER" id="PTHR13140">
    <property type="entry name" value="MYOSIN"/>
    <property type="match status" value="1"/>
</dbReference>
<dbReference type="GO" id="GO:0007015">
    <property type="term" value="P:actin filament organization"/>
    <property type="evidence" value="ECO:0007669"/>
    <property type="project" value="TreeGrafter"/>
</dbReference>
<dbReference type="GO" id="GO:0000146">
    <property type="term" value="F:microfilament motor activity"/>
    <property type="evidence" value="ECO:0007669"/>
    <property type="project" value="TreeGrafter"/>
</dbReference>
<dbReference type="eggNOG" id="KOG0160">
    <property type="taxonomic scope" value="Eukaryota"/>
</dbReference>
<dbReference type="Pfam" id="PF00063">
    <property type="entry name" value="Myosin_head"/>
    <property type="match status" value="1"/>
</dbReference>
<dbReference type="GO" id="GO:0051015">
    <property type="term" value="F:actin filament binding"/>
    <property type="evidence" value="ECO:0007669"/>
    <property type="project" value="TreeGrafter"/>
</dbReference>
<dbReference type="Gene3D" id="1.20.58.530">
    <property type="match status" value="1"/>
</dbReference>
<dbReference type="GO" id="GO:0016459">
    <property type="term" value="C:myosin complex"/>
    <property type="evidence" value="ECO:0007669"/>
    <property type="project" value="UniProtKB-KW"/>
</dbReference>
<dbReference type="Pfam" id="PF00612">
    <property type="entry name" value="IQ"/>
    <property type="match status" value="2"/>
</dbReference>
<dbReference type="Gene3D" id="6.20.240.20">
    <property type="match status" value="1"/>
</dbReference>
<evidence type="ECO:0000256" key="2">
    <source>
        <dbReference type="ARBA" id="ARBA00022840"/>
    </source>
</evidence>
<name>D8LTS4_ECTSI</name>
<dbReference type="GO" id="GO:0005737">
    <property type="term" value="C:cytoplasm"/>
    <property type="evidence" value="ECO:0007669"/>
    <property type="project" value="TreeGrafter"/>
</dbReference>
<keyword evidence="4 6" id="KW-0505">Motor protein</keyword>
<evidence type="ECO:0000313" key="10">
    <source>
        <dbReference type="Proteomes" id="UP000002630"/>
    </source>
</evidence>
<feature type="region of interest" description="Actin-binding" evidence="6">
    <location>
        <begin position="677"/>
        <end position="699"/>
    </location>
</feature>